<organism evidence="1 2">
    <name type="scientific">Campylobacter fetus</name>
    <dbReference type="NCBI Taxonomy" id="196"/>
    <lineage>
        <taxon>Bacteria</taxon>
        <taxon>Pseudomonadati</taxon>
        <taxon>Campylobacterota</taxon>
        <taxon>Epsilonproteobacteria</taxon>
        <taxon>Campylobacterales</taxon>
        <taxon>Campylobacteraceae</taxon>
        <taxon>Campylobacter</taxon>
    </lineage>
</organism>
<name>A0A5L4H7U4_CAMFE</name>
<keyword evidence="2" id="KW-1185">Reference proteome</keyword>
<dbReference type="AlphaFoldDB" id="A0A5L4H7U4"/>
<comment type="caution">
    <text evidence="1">The sequence shown here is derived from an EMBL/GenBank/DDBJ whole genome shotgun (WGS) entry which is preliminary data.</text>
</comment>
<dbReference type="Proteomes" id="UP000535509">
    <property type="component" value="Unassembled WGS sequence"/>
</dbReference>
<protein>
    <submittedName>
        <fullName evidence="1">Uncharacterized protein</fullName>
    </submittedName>
</protein>
<proteinExistence type="predicted"/>
<dbReference type="RefSeq" id="WP_002848916.1">
    <property type="nucleotide sequence ID" value="NZ_AACCWO020000014.1"/>
</dbReference>
<dbReference type="EMBL" id="AABTCC010000004">
    <property type="protein sequence ID" value="EAI8858659.1"/>
    <property type="molecule type" value="Genomic_DNA"/>
</dbReference>
<dbReference type="OMA" id="HDWVNYS"/>
<evidence type="ECO:0000313" key="2">
    <source>
        <dbReference type="Proteomes" id="UP000535509"/>
    </source>
</evidence>
<evidence type="ECO:0000313" key="1">
    <source>
        <dbReference type="EMBL" id="EAI8858659.1"/>
    </source>
</evidence>
<gene>
    <name evidence="1" type="ORF">CX802_02175</name>
</gene>
<accession>A0A5L4H7U4</accession>
<sequence length="415" mass="46974">MKKFITILACVSILFSKTQIISEIPPAQIFYINLEPQICNTKCLQDLIKNELYISFLARYNEQYSTNDLRSFFDTLNAENEISMQQNKRMGTEADVNIAVLIPQKVIKSYSLIVTNAIFSYVLKRGINANIKFFLTDDESAIKLSNGILNLKKQGFKYVIAPLTNNGISTISKPQYSDLVFYIPTLNTNSTSIKAENIFFGGIDYKDQIDKLLEYSNAKVAVFFDGSRLGNTLNNYILSVNQNAYIKEISGNKLNLNPILQNNSRLKNASIFLNTPLIKTALLSSQFRVFNLDPYAILSTQINYNNALLSLTQPLDRKNMYIANSISTLDDEITTINEILGQNITYDWVAYSTIFGFDFLYTNFINTDANPLLNEQVIENQVIYNTKIMKTTQFGFYSLDENNETSSGSSLPSLP</sequence>
<dbReference type="GeneID" id="61064391"/>
<reference evidence="1 2" key="1">
    <citation type="submission" date="2018-06" db="EMBL/GenBank/DDBJ databases">
        <authorList>
            <consortium name="PulseNet: The National Subtyping Network for Foodborne Disease Surveillance"/>
            <person name="Tarr C.L."/>
            <person name="Trees E."/>
            <person name="Katz L.S."/>
            <person name="Carleton-Romer H.A."/>
            <person name="Stroika S."/>
            <person name="Kucerova Z."/>
            <person name="Roache K.F."/>
            <person name="Sabol A.L."/>
            <person name="Besser J."/>
            <person name="Gerner-Smidt P."/>
        </authorList>
    </citation>
    <scope>NUCLEOTIDE SEQUENCE [LARGE SCALE GENOMIC DNA]</scope>
    <source>
        <strain evidence="1 2">PNUSAC001503</strain>
    </source>
</reference>